<gene>
    <name evidence="7" type="primary">argC</name>
    <name evidence="10" type="ORF">EDD72_10526</name>
</gene>
<dbReference type="OrthoDB" id="9801289at2"/>
<dbReference type="GO" id="GO:0003942">
    <property type="term" value="F:N-acetyl-gamma-glutamyl-phosphate reductase activity"/>
    <property type="evidence" value="ECO:0007669"/>
    <property type="project" value="UniProtKB-UniRule"/>
</dbReference>
<comment type="similarity">
    <text evidence="7">Belongs to the NAGSA dehydrogenase family. Type 1 subfamily.</text>
</comment>
<dbReference type="AlphaFoldDB" id="A0A4R3KIC6"/>
<dbReference type="SMART" id="SM00859">
    <property type="entry name" value="Semialdhyde_dh"/>
    <property type="match status" value="1"/>
</dbReference>
<dbReference type="CDD" id="cd17895">
    <property type="entry name" value="AGPR_1_N"/>
    <property type="match status" value="1"/>
</dbReference>
<keyword evidence="11" id="KW-1185">Reference proteome</keyword>
<comment type="subcellular location">
    <subcellularLocation>
        <location evidence="7">Cytoplasm</location>
    </subcellularLocation>
</comment>
<dbReference type="RefSeq" id="WP_132767682.1">
    <property type="nucleotide sequence ID" value="NZ_SMAB01000005.1"/>
</dbReference>
<proteinExistence type="inferred from homology"/>
<dbReference type="GO" id="GO:0051287">
    <property type="term" value="F:NAD binding"/>
    <property type="evidence" value="ECO:0007669"/>
    <property type="project" value="InterPro"/>
</dbReference>
<dbReference type="InterPro" id="IPR023013">
    <property type="entry name" value="AGPR_AS"/>
</dbReference>
<keyword evidence="4 7" id="KW-0521">NADP</keyword>
<protein>
    <recommendedName>
        <fullName evidence="7">N-acetyl-gamma-glutamyl-phosphate reductase</fullName>
        <shortName evidence="7">AGPR</shortName>
        <ecNumber evidence="7">1.2.1.38</ecNumber>
    </recommendedName>
    <alternativeName>
        <fullName evidence="7">N-acetyl-glutamate semialdehyde dehydrogenase</fullName>
        <shortName evidence="7">NAGSA dehydrogenase</shortName>
    </alternativeName>
</protein>
<dbReference type="FunFam" id="3.30.360.10:FF:000014">
    <property type="entry name" value="N-acetyl-gamma-glutamyl-phosphate reductase"/>
    <property type="match status" value="1"/>
</dbReference>
<evidence type="ECO:0000313" key="10">
    <source>
        <dbReference type="EMBL" id="TCS83288.1"/>
    </source>
</evidence>
<dbReference type="InterPro" id="IPR058924">
    <property type="entry name" value="AGPR_dimerisation_dom"/>
</dbReference>
<dbReference type="Pfam" id="PF01118">
    <property type="entry name" value="Semialdhyde_dh"/>
    <property type="match status" value="1"/>
</dbReference>
<evidence type="ECO:0000256" key="3">
    <source>
        <dbReference type="ARBA" id="ARBA00022605"/>
    </source>
</evidence>
<feature type="domain" description="Semialdehyde dehydrogenase NAD-binding" evidence="9">
    <location>
        <begin position="4"/>
        <end position="149"/>
    </location>
</feature>
<keyword evidence="3 7" id="KW-0028">Amino-acid biosynthesis</keyword>
<dbReference type="PROSITE" id="PS01224">
    <property type="entry name" value="ARGC"/>
    <property type="match status" value="1"/>
</dbReference>
<comment type="function">
    <text evidence="7">Catalyzes the NADPH-dependent reduction of N-acetyl-5-glutamyl phosphate to yield N-acetyl-L-glutamate 5-semialdehyde.</text>
</comment>
<dbReference type="Gene3D" id="3.30.360.10">
    <property type="entry name" value="Dihydrodipicolinate Reductase, domain 2"/>
    <property type="match status" value="1"/>
</dbReference>
<dbReference type="EMBL" id="SMAB01000005">
    <property type="protein sequence ID" value="TCS83288.1"/>
    <property type="molecule type" value="Genomic_DNA"/>
</dbReference>
<comment type="caution">
    <text evidence="10">The sequence shown here is derived from an EMBL/GenBank/DDBJ whole genome shotgun (WGS) entry which is preliminary data.</text>
</comment>
<dbReference type="HAMAP" id="MF_00150">
    <property type="entry name" value="ArgC_type1"/>
    <property type="match status" value="1"/>
</dbReference>
<evidence type="ECO:0000256" key="7">
    <source>
        <dbReference type="HAMAP-Rule" id="MF_00150"/>
    </source>
</evidence>
<dbReference type="EC" id="1.2.1.38" evidence="7"/>
<dbReference type="UniPathway" id="UPA00068">
    <property type="reaction ID" value="UER00108"/>
</dbReference>
<dbReference type="CDD" id="cd23934">
    <property type="entry name" value="AGPR_1_C"/>
    <property type="match status" value="1"/>
</dbReference>
<evidence type="ECO:0000256" key="6">
    <source>
        <dbReference type="ARBA" id="ARBA00050557"/>
    </source>
</evidence>
<dbReference type="Pfam" id="PF22698">
    <property type="entry name" value="Semialdhyde_dhC_1"/>
    <property type="match status" value="1"/>
</dbReference>
<evidence type="ECO:0000313" key="11">
    <source>
        <dbReference type="Proteomes" id="UP000295788"/>
    </source>
</evidence>
<dbReference type="PANTHER" id="PTHR32338">
    <property type="entry name" value="N-ACETYL-GAMMA-GLUTAMYL-PHOSPHATE REDUCTASE, CHLOROPLASTIC-RELATED-RELATED"/>
    <property type="match status" value="1"/>
</dbReference>
<evidence type="ECO:0000256" key="2">
    <source>
        <dbReference type="ARBA" id="ARBA00022571"/>
    </source>
</evidence>
<dbReference type="NCBIfam" id="TIGR01850">
    <property type="entry name" value="argC"/>
    <property type="match status" value="1"/>
</dbReference>
<evidence type="ECO:0000256" key="8">
    <source>
        <dbReference type="PROSITE-ProRule" id="PRU10010"/>
    </source>
</evidence>
<dbReference type="InterPro" id="IPR036291">
    <property type="entry name" value="NAD(P)-bd_dom_sf"/>
</dbReference>
<dbReference type="InterPro" id="IPR050085">
    <property type="entry name" value="AGPR"/>
</dbReference>
<accession>A0A4R3KIC6</accession>
<dbReference type="InterPro" id="IPR000534">
    <property type="entry name" value="Semialdehyde_DH_NAD-bd"/>
</dbReference>
<evidence type="ECO:0000256" key="5">
    <source>
        <dbReference type="ARBA" id="ARBA00023002"/>
    </source>
</evidence>
<sequence>MVLNVVIVGASGYSGVELIRILLQHPNVTIRHLFIHTQEQEKLDELYPHFRSFINIPIRSVSQLADEKIAELKETSELVFLATPSGVSKDLAPKFLNAGFKVIDLSGDFRLKDPVLYEEWYKKDAAEPRFLERSVYGLSEVFPNQIKEGCFIANPGCYATSILLALAPFYRRQIPIRSVIIDAKSGVSGAGRGLSRNTHFSEVNDNFKVYKVGKHQHIPEIEQVLTKLSGKKETVQMMTHLLPITRGILSTIYLDLEDRMTDEIVAQLYREDYQNQPFIRIRPQGEYPETKQVYGSNFCDIGYYVDQRTGRVILFSAIDNLMKGAAGQAVQNLNLMMGWDQTLGLTQIPIYP</sequence>
<keyword evidence="5 7" id="KW-0560">Oxidoreductase</keyword>
<dbReference type="PANTHER" id="PTHR32338:SF10">
    <property type="entry name" value="N-ACETYL-GAMMA-GLUTAMYL-PHOSPHATE REDUCTASE, CHLOROPLASTIC-RELATED"/>
    <property type="match status" value="1"/>
</dbReference>
<organism evidence="10 11">
    <name type="scientific">Tepidibacillus fermentans</name>
    <dbReference type="NCBI Taxonomy" id="1281767"/>
    <lineage>
        <taxon>Bacteria</taxon>
        <taxon>Bacillati</taxon>
        <taxon>Bacillota</taxon>
        <taxon>Bacilli</taxon>
        <taxon>Bacillales</taxon>
        <taxon>Bacillaceae</taxon>
        <taxon>Tepidibacillus</taxon>
    </lineage>
</organism>
<comment type="pathway">
    <text evidence="1 7">Amino-acid biosynthesis; L-arginine biosynthesis; N(2)-acetyl-L-ornithine from L-glutamate: step 3/4.</text>
</comment>
<evidence type="ECO:0000259" key="9">
    <source>
        <dbReference type="SMART" id="SM00859"/>
    </source>
</evidence>
<dbReference type="GO" id="GO:0005737">
    <property type="term" value="C:cytoplasm"/>
    <property type="evidence" value="ECO:0007669"/>
    <property type="project" value="UniProtKB-SubCell"/>
</dbReference>
<dbReference type="Proteomes" id="UP000295788">
    <property type="component" value="Unassembled WGS sequence"/>
</dbReference>
<comment type="catalytic activity">
    <reaction evidence="6 7">
        <text>N-acetyl-L-glutamate 5-semialdehyde + phosphate + NADP(+) = N-acetyl-L-glutamyl 5-phosphate + NADPH + H(+)</text>
        <dbReference type="Rhea" id="RHEA:21588"/>
        <dbReference type="ChEBI" id="CHEBI:15378"/>
        <dbReference type="ChEBI" id="CHEBI:29123"/>
        <dbReference type="ChEBI" id="CHEBI:43474"/>
        <dbReference type="ChEBI" id="CHEBI:57783"/>
        <dbReference type="ChEBI" id="CHEBI:57936"/>
        <dbReference type="ChEBI" id="CHEBI:58349"/>
        <dbReference type="EC" id="1.2.1.38"/>
    </reaction>
</comment>
<feature type="active site" evidence="7 8">
    <location>
        <position position="157"/>
    </location>
</feature>
<dbReference type="GO" id="GO:0070401">
    <property type="term" value="F:NADP+ binding"/>
    <property type="evidence" value="ECO:0007669"/>
    <property type="project" value="InterPro"/>
</dbReference>
<name>A0A4R3KIC6_9BACI</name>
<evidence type="ECO:0000256" key="4">
    <source>
        <dbReference type="ARBA" id="ARBA00022857"/>
    </source>
</evidence>
<dbReference type="SUPFAM" id="SSF55347">
    <property type="entry name" value="Glyceraldehyde-3-phosphate dehydrogenase-like, C-terminal domain"/>
    <property type="match status" value="1"/>
</dbReference>
<dbReference type="GO" id="GO:0006526">
    <property type="term" value="P:L-arginine biosynthetic process"/>
    <property type="evidence" value="ECO:0007669"/>
    <property type="project" value="UniProtKB-UniRule"/>
</dbReference>
<dbReference type="Gene3D" id="3.40.50.720">
    <property type="entry name" value="NAD(P)-binding Rossmann-like Domain"/>
    <property type="match status" value="1"/>
</dbReference>
<evidence type="ECO:0000256" key="1">
    <source>
        <dbReference type="ARBA" id="ARBA00004862"/>
    </source>
</evidence>
<keyword evidence="7" id="KW-0963">Cytoplasm</keyword>
<dbReference type="InterPro" id="IPR000706">
    <property type="entry name" value="AGPR_type-1"/>
</dbReference>
<keyword evidence="2 7" id="KW-0055">Arginine biosynthesis</keyword>
<dbReference type="SUPFAM" id="SSF51735">
    <property type="entry name" value="NAD(P)-binding Rossmann-fold domains"/>
    <property type="match status" value="1"/>
</dbReference>
<reference evidence="10 11" key="1">
    <citation type="submission" date="2019-03" db="EMBL/GenBank/DDBJ databases">
        <title>Genomic Encyclopedia of Type Strains, Phase IV (KMG-IV): sequencing the most valuable type-strain genomes for metagenomic binning, comparative biology and taxonomic classification.</title>
        <authorList>
            <person name="Goeker M."/>
        </authorList>
    </citation>
    <scope>NUCLEOTIDE SEQUENCE [LARGE SCALE GENOMIC DNA]</scope>
    <source>
        <strain evidence="10 11">DSM 23802</strain>
    </source>
</reference>